<organism evidence="1 2">
    <name type="scientific">Adiantum capillus-veneris</name>
    <name type="common">Maidenhair fern</name>
    <dbReference type="NCBI Taxonomy" id="13818"/>
    <lineage>
        <taxon>Eukaryota</taxon>
        <taxon>Viridiplantae</taxon>
        <taxon>Streptophyta</taxon>
        <taxon>Embryophyta</taxon>
        <taxon>Tracheophyta</taxon>
        <taxon>Polypodiopsida</taxon>
        <taxon>Polypodiidae</taxon>
        <taxon>Polypodiales</taxon>
        <taxon>Pteridineae</taxon>
        <taxon>Pteridaceae</taxon>
        <taxon>Vittarioideae</taxon>
        <taxon>Adiantum</taxon>
    </lineage>
</organism>
<keyword evidence="2" id="KW-1185">Reference proteome</keyword>
<dbReference type="AlphaFoldDB" id="A0A9D4V8G4"/>
<evidence type="ECO:0000313" key="1">
    <source>
        <dbReference type="EMBL" id="KAI5081454.1"/>
    </source>
</evidence>
<name>A0A9D4V8G4_ADICA</name>
<gene>
    <name evidence="1" type="ORF">GOP47_0004637</name>
</gene>
<sequence>MEWEVRVLHLVNIQILQPAQLNEDWYARHLPLPLIRYECLCKKAAITKEMAEVPPPASTEPKWRLAWLNNHPQYHIHMLQALFKLRDDVCFCPVAHVRTWQQHEELSKKQKNWLNYPSLPRPDLTEKTN</sequence>
<reference evidence="1" key="1">
    <citation type="submission" date="2021-01" db="EMBL/GenBank/DDBJ databases">
        <title>Adiantum capillus-veneris genome.</title>
        <authorList>
            <person name="Fang Y."/>
            <person name="Liao Q."/>
        </authorList>
    </citation>
    <scope>NUCLEOTIDE SEQUENCE</scope>
    <source>
        <strain evidence="1">H3</strain>
        <tissue evidence="1">Leaf</tissue>
    </source>
</reference>
<dbReference type="EMBL" id="JABFUD020000004">
    <property type="protein sequence ID" value="KAI5081454.1"/>
    <property type="molecule type" value="Genomic_DNA"/>
</dbReference>
<comment type="caution">
    <text evidence="1">The sequence shown here is derived from an EMBL/GenBank/DDBJ whole genome shotgun (WGS) entry which is preliminary data.</text>
</comment>
<accession>A0A9D4V8G4</accession>
<evidence type="ECO:0000313" key="2">
    <source>
        <dbReference type="Proteomes" id="UP000886520"/>
    </source>
</evidence>
<proteinExistence type="predicted"/>
<protein>
    <submittedName>
        <fullName evidence="1">Uncharacterized protein</fullName>
    </submittedName>
</protein>
<dbReference type="Proteomes" id="UP000886520">
    <property type="component" value="Chromosome 4"/>
</dbReference>